<dbReference type="Pfam" id="PF12483">
    <property type="entry name" value="GIDE"/>
    <property type="match status" value="1"/>
</dbReference>
<name>A0A9R1XDK8_LACSA</name>
<evidence type="ECO:0000313" key="14">
    <source>
        <dbReference type="Proteomes" id="UP000235145"/>
    </source>
</evidence>
<organism evidence="13 14">
    <name type="scientific">Lactuca sativa</name>
    <name type="common">Garden lettuce</name>
    <dbReference type="NCBI Taxonomy" id="4236"/>
    <lineage>
        <taxon>Eukaryota</taxon>
        <taxon>Viridiplantae</taxon>
        <taxon>Streptophyta</taxon>
        <taxon>Embryophyta</taxon>
        <taxon>Tracheophyta</taxon>
        <taxon>Spermatophyta</taxon>
        <taxon>Magnoliopsida</taxon>
        <taxon>eudicotyledons</taxon>
        <taxon>Gunneridae</taxon>
        <taxon>Pentapetalae</taxon>
        <taxon>asterids</taxon>
        <taxon>campanulids</taxon>
        <taxon>Asterales</taxon>
        <taxon>Asteraceae</taxon>
        <taxon>Cichorioideae</taxon>
        <taxon>Cichorieae</taxon>
        <taxon>Lactucinae</taxon>
        <taxon>Lactuca</taxon>
    </lineage>
</organism>
<keyword evidence="11" id="KW-0472">Membrane</keyword>
<dbReference type="EC" id="2.3.2.27" evidence="3"/>
<keyword evidence="5" id="KW-0812">Transmembrane</keyword>
<gene>
    <name evidence="13" type="ORF">LSAT_V11C500277820</name>
</gene>
<keyword evidence="7" id="KW-0863">Zinc-finger</keyword>
<dbReference type="Proteomes" id="UP000235145">
    <property type="component" value="Unassembled WGS sequence"/>
</dbReference>
<proteinExistence type="predicted"/>
<evidence type="ECO:0000256" key="6">
    <source>
        <dbReference type="ARBA" id="ARBA00022723"/>
    </source>
</evidence>
<evidence type="ECO:0000256" key="8">
    <source>
        <dbReference type="ARBA" id="ARBA00022786"/>
    </source>
</evidence>
<dbReference type="AlphaFoldDB" id="A0A9R1XDK8"/>
<dbReference type="GO" id="GO:0061630">
    <property type="term" value="F:ubiquitin protein ligase activity"/>
    <property type="evidence" value="ECO:0007669"/>
    <property type="project" value="UniProtKB-EC"/>
</dbReference>
<dbReference type="PANTHER" id="PTHR47355:SF1">
    <property type="entry name" value="E3 UBIQUITIN-PROTEIN LIGASE SPL2"/>
    <property type="match status" value="1"/>
</dbReference>
<accession>A0A9R1XDK8</accession>
<reference evidence="13 14" key="1">
    <citation type="journal article" date="2017" name="Nat. Commun.">
        <title>Genome assembly with in vitro proximity ligation data and whole-genome triplication in lettuce.</title>
        <authorList>
            <person name="Reyes-Chin-Wo S."/>
            <person name="Wang Z."/>
            <person name="Yang X."/>
            <person name="Kozik A."/>
            <person name="Arikit S."/>
            <person name="Song C."/>
            <person name="Xia L."/>
            <person name="Froenicke L."/>
            <person name="Lavelle D.O."/>
            <person name="Truco M.J."/>
            <person name="Xia R."/>
            <person name="Zhu S."/>
            <person name="Xu C."/>
            <person name="Xu H."/>
            <person name="Xu X."/>
            <person name="Cox K."/>
            <person name="Korf I."/>
            <person name="Meyers B.C."/>
            <person name="Michelmore R.W."/>
        </authorList>
    </citation>
    <scope>NUCLEOTIDE SEQUENCE [LARGE SCALE GENOMIC DNA]</scope>
    <source>
        <strain evidence="14">cv. Salinas</strain>
        <tissue evidence="13">Seedlings</tissue>
    </source>
</reference>
<evidence type="ECO:0000256" key="11">
    <source>
        <dbReference type="ARBA" id="ARBA00023136"/>
    </source>
</evidence>
<dbReference type="GO" id="GO:0008270">
    <property type="term" value="F:zinc ion binding"/>
    <property type="evidence" value="ECO:0007669"/>
    <property type="project" value="UniProtKB-KW"/>
</dbReference>
<evidence type="ECO:0000313" key="13">
    <source>
        <dbReference type="EMBL" id="KAJ0204302.1"/>
    </source>
</evidence>
<evidence type="ECO:0000256" key="7">
    <source>
        <dbReference type="ARBA" id="ARBA00022771"/>
    </source>
</evidence>
<dbReference type="GO" id="GO:0009507">
    <property type="term" value="C:chloroplast"/>
    <property type="evidence" value="ECO:0000318"/>
    <property type="project" value="GO_Central"/>
</dbReference>
<evidence type="ECO:0000259" key="12">
    <source>
        <dbReference type="Pfam" id="PF12483"/>
    </source>
</evidence>
<evidence type="ECO:0000256" key="10">
    <source>
        <dbReference type="ARBA" id="ARBA00022989"/>
    </source>
</evidence>
<dbReference type="EMBL" id="NBSK02000005">
    <property type="protein sequence ID" value="KAJ0204302.1"/>
    <property type="molecule type" value="Genomic_DNA"/>
</dbReference>
<protein>
    <recommendedName>
        <fullName evidence="3">RING-type E3 ubiquitin transferase</fullName>
        <ecNumber evidence="3">2.3.2.27</ecNumber>
    </recommendedName>
</protein>
<dbReference type="GO" id="GO:0016020">
    <property type="term" value="C:membrane"/>
    <property type="evidence" value="ECO:0007669"/>
    <property type="project" value="UniProtKB-SubCell"/>
</dbReference>
<evidence type="ECO:0000256" key="2">
    <source>
        <dbReference type="ARBA" id="ARBA00004141"/>
    </source>
</evidence>
<keyword evidence="6" id="KW-0479">Metal-binding</keyword>
<keyword evidence="8" id="KW-0833">Ubl conjugation pathway</keyword>
<evidence type="ECO:0000256" key="9">
    <source>
        <dbReference type="ARBA" id="ARBA00022833"/>
    </source>
</evidence>
<keyword evidence="4" id="KW-0808">Transferase</keyword>
<keyword evidence="10" id="KW-1133">Transmembrane helix</keyword>
<evidence type="ECO:0000256" key="5">
    <source>
        <dbReference type="ARBA" id="ARBA00022692"/>
    </source>
</evidence>
<feature type="domain" description="E3 Ubiquitin ligase MUL1-like" evidence="12">
    <location>
        <begin position="127"/>
        <end position="168"/>
    </location>
</feature>
<dbReference type="InterPro" id="IPR044247">
    <property type="entry name" value="SPL2-like"/>
</dbReference>
<comment type="caution">
    <text evidence="13">The sequence shown here is derived from an EMBL/GenBank/DDBJ whole genome shotgun (WGS) entry which is preliminary data.</text>
</comment>
<comment type="catalytic activity">
    <reaction evidence="1">
        <text>S-ubiquitinyl-[E2 ubiquitin-conjugating enzyme]-L-cysteine + [acceptor protein]-L-lysine = [E2 ubiquitin-conjugating enzyme]-L-cysteine + N(6)-ubiquitinyl-[acceptor protein]-L-lysine.</text>
        <dbReference type="EC" id="2.3.2.27"/>
    </reaction>
</comment>
<keyword evidence="14" id="KW-1185">Reference proteome</keyword>
<comment type="subcellular location">
    <subcellularLocation>
        <location evidence="2">Membrane</location>
        <topology evidence="2">Multi-pass membrane protein</topology>
    </subcellularLocation>
</comment>
<dbReference type="PANTHER" id="PTHR47355">
    <property type="entry name" value="E3 UBIQUITIN-PROTEIN LIGASE SPL2"/>
    <property type="match status" value="1"/>
</dbReference>
<evidence type="ECO:0000256" key="3">
    <source>
        <dbReference type="ARBA" id="ARBA00012483"/>
    </source>
</evidence>
<evidence type="ECO:0000256" key="4">
    <source>
        <dbReference type="ARBA" id="ARBA00022679"/>
    </source>
</evidence>
<keyword evidence="9" id="KW-0862">Zinc</keyword>
<sequence length="168" mass="18095">MSAPNQTAFAVLSQVALAADGAVLGLALAYIAVRSVLKFKTTSSSLNKVKKAPPASPISFLSSVILLIKSQIRLLSVMRGSSSFEESWRRNPSSTVPFILVDGGNRPKSDYLKINMDESKHPLPLKTVGLLDEEKILPVGKEITAVGLVSLKNGILEVMACRDLPFFL</sequence>
<dbReference type="GO" id="GO:0016567">
    <property type="term" value="P:protein ubiquitination"/>
    <property type="evidence" value="ECO:0007669"/>
    <property type="project" value="InterPro"/>
</dbReference>
<dbReference type="InterPro" id="IPR022170">
    <property type="entry name" value="MUL1-like"/>
</dbReference>
<evidence type="ECO:0000256" key="1">
    <source>
        <dbReference type="ARBA" id="ARBA00000900"/>
    </source>
</evidence>